<feature type="domain" description="Regulatory factor X-associated protein RFXANK-binding" evidence="2">
    <location>
        <begin position="210"/>
        <end position="261"/>
    </location>
</feature>
<dbReference type="EMBL" id="JAIWYP010000004">
    <property type="protein sequence ID" value="KAH3839621.1"/>
    <property type="molecule type" value="Genomic_DNA"/>
</dbReference>
<proteinExistence type="predicted"/>
<evidence type="ECO:0000259" key="2">
    <source>
        <dbReference type="Pfam" id="PF15289"/>
    </source>
</evidence>
<name>A0A9D4KIC0_DREPO</name>
<dbReference type="InterPro" id="IPR029316">
    <property type="entry name" value="RFXAP_RFXANK-bd"/>
</dbReference>
<feature type="compositionally biased region" description="Basic and acidic residues" evidence="1">
    <location>
        <begin position="174"/>
        <end position="183"/>
    </location>
</feature>
<dbReference type="InterPro" id="IPR038308">
    <property type="entry name" value="RFXAP_C_sf"/>
</dbReference>
<evidence type="ECO:0000256" key="1">
    <source>
        <dbReference type="SAM" id="MobiDB-lite"/>
    </source>
</evidence>
<reference evidence="3" key="1">
    <citation type="journal article" date="2019" name="bioRxiv">
        <title>The Genome of the Zebra Mussel, Dreissena polymorpha: A Resource for Invasive Species Research.</title>
        <authorList>
            <person name="McCartney M.A."/>
            <person name="Auch B."/>
            <person name="Kono T."/>
            <person name="Mallez S."/>
            <person name="Zhang Y."/>
            <person name="Obille A."/>
            <person name="Becker A."/>
            <person name="Abrahante J.E."/>
            <person name="Garbe J."/>
            <person name="Badalamenti J.P."/>
            <person name="Herman A."/>
            <person name="Mangelson H."/>
            <person name="Liachko I."/>
            <person name="Sullivan S."/>
            <person name="Sone E.D."/>
            <person name="Koren S."/>
            <person name="Silverstein K.A.T."/>
            <person name="Beckman K.B."/>
            <person name="Gohl D.M."/>
        </authorList>
    </citation>
    <scope>NUCLEOTIDE SEQUENCE</scope>
    <source>
        <strain evidence="3">Duluth1</strain>
        <tissue evidence="3">Whole animal</tissue>
    </source>
</reference>
<accession>A0A9D4KIC0</accession>
<organism evidence="3 4">
    <name type="scientific">Dreissena polymorpha</name>
    <name type="common">Zebra mussel</name>
    <name type="synonym">Mytilus polymorpha</name>
    <dbReference type="NCBI Taxonomy" id="45954"/>
    <lineage>
        <taxon>Eukaryota</taxon>
        <taxon>Metazoa</taxon>
        <taxon>Spiralia</taxon>
        <taxon>Lophotrochozoa</taxon>
        <taxon>Mollusca</taxon>
        <taxon>Bivalvia</taxon>
        <taxon>Autobranchia</taxon>
        <taxon>Heteroconchia</taxon>
        <taxon>Euheterodonta</taxon>
        <taxon>Imparidentia</taxon>
        <taxon>Neoheterodontei</taxon>
        <taxon>Myida</taxon>
        <taxon>Dreissenoidea</taxon>
        <taxon>Dreissenidae</taxon>
        <taxon>Dreissena</taxon>
    </lineage>
</organism>
<dbReference type="Pfam" id="PF15289">
    <property type="entry name" value="RFXA_RFXANK_bdg"/>
    <property type="match status" value="1"/>
</dbReference>
<reference evidence="3" key="2">
    <citation type="submission" date="2020-11" db="EMBL/GenBank/DDBJ databases">
        <authorList>
            <person name="McCartney M.A."/>
            <person name="Auch B."/>
            <person name="Kono T."/>
            <person name="Mallez S."/>
            <person name="Becker A."/>
            <person name="Gohl D.M."/>
            <person name="Silverstein K.A.T."/>
            <person name="Koren S."/>
            <person name="Bechman K.B."/>
            <person name="Herman A."/>
            <person name="Abrahante J.E."/>
            <person name="Garbe J."/>
        </authorList>
    </citation>
    <scope>NUCLEOTIDE SEQUENCE</scope>
    <source>
        <strain evidence="3">Duluth1</strain>
        <tissue evidence="3">Whole animal</tissue>
    </source>
</reference>
<gene>
    <name evidence="3" type="ORF">DPMN_113053</name>
</gene>
<sequence>MNPMDDYGDDLLDTETLYLETAAGMPSLFEGSTESQPYSLSAFIFDNNSGLQSSQGFQVFGLDVDSECQITSPRRDLPPQASQVTRQPVYRPSETTQSSFQTIDDHVSLLNPTPHLNQKGYTALIFTEASSHFNPVRAPVVKPSPREIRPHPGQMVTEECSAEVFDDSCEGASSDEKSEEHKVSPKRRGRKSGSTSSVTKELVAGAVKMEEGEVQAGPDLSFKPSLEEILSEKKMALLRSPQVVKFMKHFQQKARLEKMQHQSTMKES</sequence>
<dbReference type="AlphaFoldDB" id="A0A9D4KIC0"/>
<keyword evidence="4" id="KW-1185">Reference proteome</keyword>
<dbReference type="Gene3D" id="6.10.290.30">
    <property type="entry name" value="Regulatory factor X-associated C-terminal binding domain"/>
    <property type="match status" value="1"/>
</dbReference>
<feature type="region of interest" description="Disordered" evidence="1">
    <location>
        <begin position="167"/>
        <end position="199"/>
    </location>
</feature>
<evidence type="ECO:0000313" key="4">
    <source>
        <dbReference type="Proteomes" id="UP000828390"/>
    </source>
</evidence>
<comment type="caution">
    <text evidence="3">The sequence shown here is derived from an EMBL/GenBank/DDBJ whole genome shotgun (WGS) entry which is preliminary data.</text>
</comment>
<feature type="region of interest" description="Disordered" evidence="1">
    <location>
        <begin position="73"/>
        <end position="98"/>
    </location>
</feature>
<protein>
    <recommendedName>
        <fullName evidence="2">Regulatory factor X-associated protein RFXANK-binding domain-containing protein</fullName>
    </recommendedName>
</protein>
<evidence type="ECO:0000313" key="3">
    <source>
        <dbReference type="EMBL" id="KAH3839621.1"/>
    </source>
</evidence>
<dbReference type="Proteomes" id="UP000828390">
    <property type="component" value="Unassembled WGS sequence"/>
</dbReference>
<dbReference type="OrthoDB" id="10065946at2759"/>